<dbReference type="RefSeq" id="WP_155042981.1">
    <property type="nucleotide sequence ID" value="NZ_WMIH01000001.1"/>
</dbReference>
<dbReference type="EMBL" id="WMII01000001">
    <property type="protein sequence ID" value="MTH62952.1"/>
    <property type="molecule type" value="Genomic_DNA"/>
</dbReference>
<evidence type="ECO:0000313" key="1">
    <source>
        <dbReference type="EMBL" id="MTH62952.1"/>
    </source>
</evidence>
<proteinExistence type="predicted"/>
<protein>
    <submittedName>
        <fullName evidence="1">DUF1636 domain-containing protein</fullName>
    </submittedName>
</protein>
<comment type="caution">
    <text evidence="1">The sequence shown here is derived from an EMBL/GenBank/DDBJ whole genome shotgun (WGS) entry which is preliminary data.</text>
</comment>
<sequence>MRVRLTLPPDVRADALADALTDALTDALAGLPVQLCRAGLQAAGAKPVLMAMQAERRASYLFHGLAVTDVGDIAATLRAYLDAPGGWITDARTCGRLRLCLKTRIPAG</sequence>
<gene>
    <name evidence="1" type="ORF">GL284_01565</name>
</gene>
<evidence type="ECO:0000313" key="2">
    <source>
        <dbReference type="Proteomes" id="UP000478740"/>
    </source>
</evidence>
<dbReference type="Proteomes" id="UP000478740">
    <property type="component" value="Unassembled WGS sequence"/>
</dbReference>
<dbReference type="AlphaFoldDB" id="A0A6L6IUG4"/>
<name>A0A6L6IUG4_9RHOB</name>
<organism evidence="1 2">
    <name type="scientific">Paracoccus shanxieyensis</name>
    <dbReference type="NCBI Taxonomy" id="2675752"/>
    <lineage>
        <taxon>Bacteria</taxon>
        <taxon>Pseudomonadati</taxon>
        <taxon>Pseudomonadota</taxon>
        <taxon>Alphaproteobacteria</taxon>
        <taxon>Rhodobacterales</taxon>
        <taxon>Paracoccaceae</taxon>
        <taxon>Paracoccus</taxon>
    </lineage>
</organism>
<accession>A0A6L6IUG4</accession>
<keyword evidence="2" id="KW-1185">Reference proteome</keyword>
<reference evidence="1 2" key="1">
    <citation type="submission" date="2019-11" db="EMBL/GenBank/DDBJ databases">
        <authorList>
            <person name="Dong K."/>
        </authorList>
    </citation>
    <scope>NUCLEOTIDE SEQUENCE [LARGE SCALE GENOMIC DNA]</scope>
    <source>
        <strain evidence="1 2">DK608</strain>
    </source>
</reference>